<dbReference type="Gene3D" id="3.40.50.300">
    <property type="entry name" value="P-loop containing nucleotide triphosphate hydrolases"/>
    <property type="match status" value="1"/>
</dbReference>
<dbReference type="InterPro" id="IPR050388">
    <property type="entry name" value="ABC_Ni/Peptide_Import"/>
</dbReference>
<dbReference type="GO" id="GO:0016887">
    <property type="term" value="F:ATP hydrolysis activity"/>
    <property type="evidence" value="ECO:0007669"/>
    <property type="project" value="InterPro"/>
</dbReference>
<sequence>MRISFPRDDGGVFHAVDGVSLSVGAGETLGIVGESGSGKTMLALSLLGLVPQPGKVSEGGISLLGYEISRMNEKELA</sequence>
<dbReference type="SUPFAM" id="SSF52540">
    <property type="entry name" value="P-loop containing nucleoside triphosphate hydrolases"/>
    <property type="match status" value="1"/>
</dbReference>
<comment type="subcellular location">
    <subcellularLocation>
        <location evidence="1">Membrane</location>
    </subcellularLocation>
</comment>
<evidence type="ECO:0000256" key="2">
    <source>
        <dbReference type="ARBA" id="ARBA00022448"/>
    </source>
</evidence>
<feature type="non-terminal residue" evidence="6">
    <location>
        <position position="77"/>
    </location>
</feature>
<proteinExistence type="predicted"/>
<keyword evidence="3" id="KW-1003">Cell membrane</keyword>
<evidence type="ECO:0000256" key="3">
    <source>
        <dbReference type="ARBA" id="ARBA00022475"/>
    </source>
</evidence>
<dbReference type="AlphaFoldDB" id="A0A382CYU3"/>
<evidence type="ECO:0000313" key="6">
    <source>
        <dbReference type="EMBL" id="SVB31039.1"/>
    </source>
</evidence>
<dbReference type="Pfam" id="PF00005">
    <property type="entry name" value="ABC_tran"/>
    <property type="match status" value="1"/>
</dbReference>
<dbReference type="InterPro" id="IPR003439">
    <property type="entry name" value="ABC_transporter-like_ATP-bd"/>
</dbReference>
<name>A0A382CYU3_9ZZZZ</name>
<dbReference type="InterPro" id="IPR027417">
    <property type="entry name" value="P-loop_NTPase"/>
</dbReference>
<gene>
    <name evidence="6" type="ORF">METZ01_LOCUS183893</name>
</gene>
<reference evidence="6" key="1">
    <citation type="submission" date="2018-05" db="EMBL/GenBank/DDBJ databases">
        <authorList>
            <person name="Lanie J.A."/>
            <person name="Ng W.-L."/>
            <person name="Kazmierczak K.M."/>
            <person name="Andrzejewski T.M."/>
            <person name="Davidsen T.M."/>
            <person name="Wayne K.J."/>
            <person name="Tettelin H."/>
            <person name="Glass J.I."/>
            <person name="Rusch D."/>
            <person name="Podicherti R."/>
            <person name="Tsui H.-C.T."/>
            <person name="Winkler M.E."/>
        </authorList>
    </citation>
    <scope>NUCLEOTIDE SEQUENCE</scope>
</reference>
<dbReference type="GO" id="GO:0016020">
    <property type="term" value="C:membrane"/>
    <property type="evidence" value="ECO:0007669"/>
    <property type="project" value="UniProtKB-SubCell"/>
</dbReference>
<organism evidence="6">
    <name type="scientific">marine metagenome</name>
    <dbReference type="NCBI Taxonomy" id="408172"/>
    <lineage>
        <taxon>unclassified sequences</taxon>
        <taxon>metagenomes</taxon>
        <taxon>ecological metagenomes</taxon>
    </lineage>
</organism>
<dbReference type="GO" id="GO:0005524">
    <property type="term" value="F:ATP binding"/>
    <property type="evidence" value="ECO:0007669"/>
    <property type="project" value="InterPro"/>
</dbReference>
<keyword evidence="4" id="KW-0472">Membrane</keyword>
<dbReference type="PANTHER" id="PTHR43297:SF2">
    <property type="entry name" value="DIPEPTIDE TRANSPORT ATP-BINDING PROTEIN DPPD"/>
    <property type="match status" value="1"/>
</dbReference>
<evidence type="ECO:0000256" key="4">
    <source>
        <dbReference type="ARBA" id="ARBA00023136"/>
    </source>
</evidence>
<evidence type="ECO:0000256" key="1">
    <source>
        <dbReference type="ARBA" id="ARBA00004370"/>
    </source>
</evidence>
<accession>A0A382CYU3</accession>
<dbReference type="PANTHER" id="PTHR43297">
    <property type="entry name" value="OLIGOPEPTIDE TRANSPORT ATP-BINDING PROTEIN APPD"/>
    <property type="match status" value="1"/>
</dbReference>
<protein>
    <recommendedName>
        <fullName evidence="5">ABC transporter domain-containing protein</fullName>
    </recommendedName>
</protein>
<dbReference type="EMBL" id="UINC01036690">
    <property type="protein sequence ID" value="SVB31039.1"/>
    <property type="molecule type" value="Genomic_DNA"/>
</dbReference>
<evidence type="ECO:0000259" key="5">
    <source>
        <dbReference type="Pfam" id="PF00005"/>
    </source>
</evidence>
<feature type="domain" description="ABC transporter" evidence="5">
    <location>
        <begin position="17"/>
        <end position="70"/>
    </location>
</feature>
<keyword evidence="2" id="KW-0813">Transport</keyword>